<evidence type="ECO:0000313" key="6">
    <source>
        <dbReference type="Proteomes" id="UP000000925"/>
    </source>
</evidence>
<keyword evidence="3" id="KW-0560">Oxidoreductase</keyword>
<dbReference type="EMBL" id="CP001998">
    <property type="protein sequence ID" value="ADE54261.1"/>
    <property type="molecule type" value="Genomic_DNA"/>
</dbReference>
<gene>
    <name evidence="5" type="ordered locus">Caka_1241</name>
</gene>
<name>D5EIJ5_CORAD</name>
<evidence type="ECO:0000313" key="5">
    <source>
        <dbReference type="EMBL" id="ADE54261.1"/>
    </source>
</evidence>
<dbReference type="GO" id="GO:0016491">
    <property type="term" value="F:oxidoreductase activity"/>
    <property type="evidence" value="ECO:0007669"/>
    <property type="project" value="UniProtKB-KW"/>
</dbReference>
<evidence type="ECO:0000256" key="1">
    <source>
        <dbReference type="ARBA" id="ARBA00006515"/>
    </source>
</evidence>
<dbReference type="InterPro" id="IPR023210">
    <property type="entry name" value="NADP_OxRdtase_dom"/>
</dbReference>
<dbReference type="Gene3D" id="3.20.20.100">
    <property type="entry name" value="NADP-dependent oxidoreductase domain"/>
    <property type="match status" value="1"/>
</dbReference>
<dbReference type="eggNOG" id="COG0667">
    <property type="taxonomic scope" value="Bacteria"/>
</dbReference>
<organism evidence="5 6">
    <name type="scientific">Coraliomargarita akajimensis (strain DSM 45221 / IAM 15411 / JCM 23193 / KCTC 12865 / 04OKA010-24)</name>
    <dbReference type="NCBI Taxonomy" id="583355"/>
    <lineage>
        <taxon>Bacteria</taxon>
        <taxon>Pseudomonadati</taxon>
        <taxon>Verrucomicrobiota</taxon>
        <taxon>Opitutia</taxon>
        <taxon>Puniceicoccales</taxon>
        <taxon>Coraliomargaritaceae</taxon>
        <taxon>Coraliomargarita</taxon>
    </lineage>
</organism>
<proteinExistence type="inferred from homology"/>
<dbReference type="OrthoDB" id="9773828at2"/>
<dbReference type="PANTHER" id="PTHR43150:SF4">
    <property type="entry name" value="L-GLYCERALDEHYDE 3-PHOSPHATE REDUCTASE"/>
    <property type="match status" value="1"/>
</dbReference>
<evidence type="ECO:0000259" key="4">
    <source>
        <dbReference type="Pfam" id="PF00248"/>
    </source>
</evidence>
<keyword evidence="6" id="KW-1185">Reference proteome</keyword>
<keyword evidence="2" id="KW-0521">NADP</keyword>
<dbReference type="AlphaFoldDB" id="D5EIJ5"/>
<reference evidence="5 6" key="1">
    <citation type="journal article" date="2010" name="Stand. Genomic Sci.">
        <title>Complete genome sequence of Coraliomargarita akajimensis type strain (04OKA010-24).</title>
        <authorList>
            <person name="Mavromatis K."/>
            <person name="Abt B."/>
            <person name="Brambilla E."/>
            <person name="Lapidus A."/>
            <person name="Copeland A."/>
            <person name="Deshpande S."/>
            <person name="Nolan M."/>
            <person name="Lucas S."/>
            <person name="Tice H."/>
            <person name="Cheng J.F."/>
            <person name="Han C."/>
            <person name="Detter J.C."/>
            <person name="Woyke T."/>
            <person name="Goodwin L."/>
            <person name="Pitluck S."/>
            <person name="Held B."/>
            <person name="Brettin T."/>
            <person name="Tapia R."/>
            <person name="Ivanova N."/>
            <person name="Mikhailova N."/>
            <person name="Pati A."/>
            <person name="Liolios K."/>
            <person name="Chen A."/>
            <person name="Palaniappan K."/>
            <person name="Land M."/>
            <person name="Hauser L."/>
            <person name="Chang Y.J."/>
            <person name="Jeffries C.D."/>
            <person name="Rohde M."/>
            <person name="Goker M."/>
            <person name="Bristow J."/>
            <person name="Eisen J.A."/>
            <person name="Markowitz V."/>
            <person name="Hugenholtz P."/>
            <person name="Klenk H.P."/>
            <person name="Kyrpides N.C."/>
        </authorList>
    </citation>
    <scope>NUCLEOTIDE SEQUENCE [LARGE SCALE GENOMIC DNA]</scope>
    <source>
        <strain evidence="6">DSM 45221 / IAM 15411 / JCM 23193 / KCTC 12865</strain>
    </source>
</reference>
<dbReference type="SUPFAM" id="SSF51430">
    <property type="entry name" value="NAD(P)-linked oxidoreductase"/>
    <property type="match status" value="1"/>
</dbReference>
<dbReference type="HOGENOM" id="CLU_023205_2_0_0"/>
<evidence type="ECO:0000256" key="2">
    <source>
        <dbReference type="ARBA" id="ARBA00022857"/>
    </source>
</evidence>
<dbReference type="InterPro" id="IPR005399">
    <property type="entry name" value="K_chnl_volt-dep_bsu_KCNAB-rel"/>
</dbReference>
<accession>D5EIJ5</accession>
<dbReference type="Proteomes" id="UP000000925">
    <property type="component" value="Chromosome"/>
</dbReference>
<dbReference type="Pfam" id="PF00248">
    <property type="entry name" value="Aldo_ket_red"/>
    <property type="match status" value="1"/>
</dbReference>
<dbReference type="GO" id="GO:0051596">
    <property type="term" value="P:methylglyoxal catabolic process"/>
    <property type="evidence" value="ECO:0007669"/>
    <property type="project" value="TreeGrafter"/>
</dbReference>
<dbReference type="InterPro" id="IPR036812">
    <property type="entry name" value="NAD(P)_OxRdtase_dom_sf"/>
</dbReference>
<dbReference type="RefSeq" id="WP_013042983.1">
    <property type="nucleotide sequence ID" value="NC_014008.1"/>
</dbReference>
<dbReference type="PANTHER" id="PTHR43150">
    <property type="entry name" value="HYPERKINETIC, ISOFORM M"/>
    <property type="match status" value="1"/>
</dbReference>
<dbReference type="KEGG" id="caa:Caka_1241"/>
<protein>
    <submittedName>
        <fullName evidence="5">Aldo/keto reductase</fullName>
    </submittedName>
</protein>
<sequence>MQTNDHRPLGTYLPDESRYSADFYRHAGKTGLRLPLVSFGLWHNFGEGDDLYVGREMLRKAFDLGITHFDLANNYGPPYGSAEESFGRLFKRDFAPHRDELIIATKAGFDMWPGPYGSGGSRKYLISSLDQSLQRMGLEYVDIFYHHCPDPNTPLEETVLTLADICRQGKALYAGISNYYEVEQAQALHQLMLKHNVPFVLNQLNYSMFNRKPEEQMEFAAAAGYGIVAFSPLAQGVLTDKYLHGIPENSRASKQLSYLQGDQIPQERLKQVRALNELAQQRGQSLAQMALSWVLNKPTVSSVLVGSSSPQQLEENVKLVETSSFAEDELRQIETILA</sequence>
<feature type="domain" description="NADP-dependent oxidoreductase" evidence="4">
    <location>
        <begin position="39"/>
        <end position="336"/>
    </location>
</feature>
<comment type="similarity">
    <text evidence="1">Belongs to the shaker potassium channel beta subunit family.</text>
</comment>
<dbReference type="STRING" id="583355.Caka_1241"/>
<dbReference type="CDD" id="cd19089">
    <property type="entry name" value="AKR_AKR14A1_2"/>
    <property type="match status" value="1"/>
</dbReference>
<evidence type="ECO:0000256" key="3">
    <source>
        <dbReference type="ARBA" id="ARBA00023002"/>
    </source>
</evidence>